<protein>
    <recommendedName>
        <fullName evidence="1">Stage 0 sporulation protein A homolog</fullName>
    </recommendedName>
</protein>
<dbReference type="InterPro" id="IPR036388">
    <property type="entry name" value="WH-like_DNA-bd_sf"/>
</dbReference>
<reference evidence="12" key="1">
    <citation type="submission" date="2020-10" db="EMBL/GenBank/DDBJ databases">
        <authorList>
            <person name="Gilroy R."/>
        </authorList>
    </citation>
    <scope>NUCLEOTIDE SEQUENCE</scope>
    <source>
        <strain evidence="12">CHK180-2868</strain>
    </source>
</reference>
<evidence type="ECO:0000313" key="13">
    <source>
        <dbReference type="Proteomes" id="UP000824250"/>
    </source>
</evidence>
<evidence type="ECO:0000259" key="10">
    <source>
        <dbReference type="PROSITE" id="PS50110"/>
    </source>
</evidence>
<keyword evidence="4" id="KW-0805">Transcription regulation</keyword>
<dbReference type="EMBL" id="DVGC01000041">
    <property type="protein sequence ID" value="HIR05798.1"/>
    <property type="molecule type" value="Genomic_DNA"/>
</dbReference>
<keyword evidence="6" id="KW-0804">Transcription</keyword>
<feature type="modified residue" description="4-aspartylphosphate" evidence="8">
    <location>
        <position position="52"/>
    </location>
</feature>
<dbReference type="GO" id="GO:0000156">
    <property type="term" value="F:phosphorelay response regulator activity"/>
    <property type="evidence" value="ECO:0007669"/>
    <property type="project" value="TreeGrafter"/>
</dbReference>
<evidence type="ECO:0000256" key="1">
    <source>
        <dbReference type="ARBA" id="ARBA00018672"/>
    </source>
</evidence>
<dbReference type="Pfam" id="PF00486">
    <property type="entry name" value="Trans_reg_C"/>
    <property type="match status" value="1"/>
</dbReference>
<gene>
    <name evidence="12" type="ORF">IAB28_07510</name>
</gene>
<evidence type="ECO:0000256" key="2">
    <source>
        <dbReference type="ARBA" id="ARBA00022553"/>
    </source>
</evidence>
<dbReference type="PROSITE" id="PS50110">
    <property type="entry name" value="RESPONSE_REGULATORY"/>
    <property type="match status" value="1"/>
</dbReference>
<evidence type="ECO:0000256" key="5">
    <source>
        <dbReference type="ARBA" id="ARBA00023125"/>
    </source>
</evidence>
<dbReference type="InterPro" id="IPR001867">
    <property type="entry name" value="OmpR/PhoB-type_DNA-bd"/>
</dbReference>
<dbReference type="GO" id="GO:0000976">
    <property type="term" value="F:transcription cis-regulatory region binding"/>
    <property type="evidence" value="ECO:0007669"/>
    <property type="project" value="TreeGrafter"/>
</dbReference>
<dbReference type="Pfam" id="PF00072">
    <property type="entry name" value="Response_reg"/>
    <property type="match status" value="1"/>
</dbReference>
<organism evidence="12 13">
    <name type="scientific">Candidatus Copromonas faecavium</name>
    <name type="common">nom. illeg.</name>
    <dbReference type="NCBI Taxonomy" id="2840740"/>
    <lineage>
        <taxon>Bacteria</taxon>
        <taxon>Bacillati</taxon>
        <taxon>Bacillota</taxon>
        <taxon>Clostridia</taxon>
        <taxon>Lachnospirales</taxon>
        <taxon>Lachnospiraceae</taxon>
        <taxon>Candidatus Copromonas (nom. illeg.)</taxon>
    </lineage>
</organism>
<dbReference type="SUPFAM" id="SSF52172">
    <property type="entry name" value="CheY-like"/>
    <property type="match status" value="1"/>
</dbReference>
<evidence type="ECO:0000256" key="8">
    <source>
        <dbReference type="PROSITE-ProRule" id="PRU00169"/>
    </source>
</evidence>
<keyword evidence="3" id="KW-0902">Two-component regulatory system</keyword>
<evidence type="ECO:0000256" key="3">
    <source>
        <dbReference type="ARBA" id="ARBA00023012"/>
    </source>
</evidence>
<dbReference type="PROSITE" id="PS51755">
    <property type="entry name" value="OMPR_PHOB"/>
    <property type="match status" value="1"/>
</dbReference>
<dbReference type="GO" id="GO:0032993">
    <property type="term" value="C:protein-DNA complex"/>
    <property type="evidence" value="ECO:0007669"/>
    <property type="project" value="TreeGrafter"/>
</dbReference>
<dbReference type="PANTHER" id="PTHR48111">
    <property type="entry name" value="REGULATOR OF RPOS"/>
    <property type="match status" value="1"/>
</dbReference>
<evidence type="ECO:0000256" key="7">
    <source>
        <dbReference type="ARBA" id="ARBA00024867"/>
    </source>
</evidence>
<dbReference type="InterPro" id="IPR011006">
    <property type="entry name" value="CheY-like_superfamily"/>
</dbReference>
<dbReference type="Proteomes" id="UP000824250">
    <property type="component" value="Unassembled WGS sequence"/>
</dbReference>
<comment type="caution">
    <text evidence="12">The sequence shown here is derived from an EMBL/GenBank/DDBJ whole genome shotgun (WGS) entry which is preliminary data.</text>
</comment>
<dbReference type="SMART" id="SM00862">
    <property type="entry name" value="Trans_reg_C"/>
    <property type="match status" value="1"/>
</dbReference>
<feature type="domain" description="Response regulatory" evidence="10">
    <location>
        <begin position="3"/>
        <end position="116"/>
    </location>
</feature>
<feature type="DNA-binding region" description="OmpR/PhoB-type" evidence="9">
    <location>
        <begin position="124"/>
        <end position="220"/>
    </location>
</feature>
<dbReference type="AlphaFoldDB" id="A0A9D1A6M0"/>
<proteinExistence type="predicted"/>
<dbReference type="GO" id="GO:0006355">
    <property type="term" value="P:regulation of DNA-templated transcription"/>
    <property type="evidence" value="ECO:0007669"/>
    <property type="project" value="InterPro"/>
</dbReference>
<dbReference type="InterPro" id="IPR039420">
    <property type="entry name" value="WalR-like"/>
</dbReference>
<keyword evidence="2 8" id="KW-0597">Phosphoprotein</keyword>
<dbReference type="Gene3D" id="1.10.10.10">
    <property type="entry name" value="Winged helix-like DNA-binding domain superfamily/Winged helix DNA-binding domain"/>
    <property type="match status" value="1"/>
</dbReference>
<dbReference type="FunFam" id="1.10.10.10:FF:000018">
    <property type="entry name" value="DNA-binding response regulator ResD"/>
    <property type="match status" value="1"/>
</dbReference>
<dbReference type="Gene3D" id="3.40.50.2300">
    <property type="match status" value="1"/>
</dbReference>
<sequence length="228" mass="26223">MAKLLIVDDDARLRKLVRTYGELESHICEEAPDGLHALEKIKCNFFDLVILDVMMPGSDGFEVLDQIRKISNIPVIMLTARNEEYDRLLGFRLGVDDYVSKPFSPKELMARVNAVLKRSGPRQEICLTFGALSIYPGPREVTLHGEKLTLAPKEFDLLLNLAQNEHTVMKREQLLRAIWGYSYYGDGRTVDTHIKSVRERLGTYRGIIQTVWGVGYKFEYHEEDFKDK</sequence>
<dbReference type="CDD" id="cd00383">
    <property type="entry name" value="trans_reg_C"/>
    <property type="match status" value="1"/>
</dbReference>
<evidence type="ECO:0000313" key="12">
    <source>
        <dbReference type="EMBL" id="HIR05798.1"/>
    </source>
</evidence>
<reference evidence="12" key="2">
    <citation type="journal article" date="2021" name="PeerJ">
        <title>Extensive microbial diversity within the chicken gut microbiome revealed by metagenomics and culture.</title>
        <authorList>
            <person name="Gilroy R."/>
            <person name="Ravi A."/>
            <person name="Getino M."/>
            <person name="Pursley I."/>
            <person name="Horton D.L."/>
            <person name="Alikhan N.F."/>
            <person name="Baker D."/>
            <person name="Gharbi K."/>
            <person name="Hall N."/>
            <person name="Watson M."/>
            <person name="Adriaenssens E.M."/>
            <person name="Foster-Nyarko E."/>
            <person name="Jarju S."/>
            <person name="Secka A."/>
            <person name="Antonio M."/>
            <person name="Oren A."/>
            <person name="Chaudhuri R.R."/>
            <person name="La Ragione R."/>
            <person name="Hildebrand F."/>
            <person name="Pallen M.J."/>
        </authorList>
    </citation>
    <scope>NUCLEOTIDE SEQUENCE</scope>
    <source>
        <strain evidence="12">CHK180-2868</strain>
    </source>
</reference>
<dbReference type="InterPro" id="IPR001789">
    <property type="entry name" value="Sig_transdc_resp-reg_receiver"/>
</dbReference>
<dbReference type="FunFam" id="3.40.50.2300:FF:000001">
    <property type="entry name" value="DNA-binding response regulator PhoB"/>
    <property type="match status" value="1"/>
</dbReference>
<evidence type="ECO:0000256" key="9">
    <source>
        <dbReference type="PROSITE-ProRule" id="PRU01091"/>
    </source>
</evidence>
<dbReference type="PANTHER" id="PTHR48111:SF21">
    <property type="entry name" value="DNA-BINDING DUAL MASTER TRANSCRIPTIONAL REGULATOR RPAA"/>
    <property type="match status" value="1"/>
</dbReference>
<dbReference type="Gene3D" id="6.10.250.690">
    <property type="match status" value="1"/>
</dbReference>
<feature type="domain" description="OmpR/PhoB-type" evidence="11">
    <location>
        <begin position="124"/>
        <end position="220"/>
    </location>
</feature>
<dbReference type="SMART" id="SM00448">
    <property type="entry name" value="REC"/>
    <property type="match status" value="1"/>
</dbReference>
<accession>A0A9D1A6M0</accession>
<dbReference type="GO" id="GO:0005829">
    <property type="term" value="C:cytosol"/>
    <property type="evidence" value="ECO:0007669"/>
    <property type="project" value="TreeGrafter"/>
</dbReference>
<evidence type="ECO:0000256" key="4">
    <source>
        <dbReference type="ARBA" id="ARBA00023015"/>
    </source>
</evidence>
<evidence type="ECO:0000256" key="6">
    <source>
        <dbReference type="ARBA" id="ARBA00023163"/>
    </source>
</evidence>
<comment type="function">
    <text evidence="7">May play the central regulatory role in sporulation. It may be an element of the effector pathway responsible for the activation of sporulation genes in response to nutritional stress. Spo0A may act in concert with spo0H (a sigma factor) to control the expression of some genes that are critical to the sporulation process.</text>
</comment>
<dbReference type="SUPFAM" id="SSF46894">
    <property type="entry name" value="C-terminal effector domain of the bipartite response regulators"/>
    <property type="match status" value="1"/>
</dbReference>
<evidence type="ECO:0000259" key="11">
    <source>
        <dbReference type="PROSITE" id="PS51755"/>
    </source>
</evidence>
<keyword evidence="5 9" id="KW-0238">DNA-binding</keyword>
<dbReference type="InterPro" id="IPR016032">
    <property type="entry name" value="Sig_transdc_resp-reg_C-effctor"/>
</dbReference>
<name>A0A9D1A6M0_9FIRM</name>